<reference evidence="2" key="1">
    <citation type="journal article" date="2023" name="Nat. Plants">
        <title>Single-cell RNA sequencing provides a high-resolution roadmap for understanding the multicellular compartmentation of specialized metabolism.</title>
        <authorList>
            <person name="Sun S."/>
            <person name="Shen X."/>
            <person name="Li Y."/>
            <person name="Li Y."/>
            <person name="Wang S."/>
            <person name="Li R."/>
            <person name="Zhang H."/>
            <person name="Shen G."/>
            <person name="Guo B."/>
            <person name="Wei J."/>
            <person name="Xu J."/>
            <person name="St-Pierre B."/>
            <person name="Chen S."/>
            <person name="Sun C."/>
        </authorList>
    </citation>
    <scope>NUCLEOTIDE SEQUENCE [LARGE SCALE GENOMIC DNA]</scope>
</reference>
<evidence type="ECO:0000313" key="2">
    <source>
        <dbReference type="Proteomes" id="UP001060085"/>
    </source>
</evidence>
<sequence>MASRERQRIHHIAVESQSVLTCSAFTLIRKGRWTDFPFWCLLPKGAPAHSFSTNLESFPFGNGFKKVEKGPNLMEFADEKQKKCRCYKAAKPSKLYSASNQSRRKAEADARPELLFPLAGKLIIKFFPTRAHGDLLSSSTNRVLDSKARVGSKCSFSKSSIAWNHNSYPSNVGKVDVHFLGQESGEYSQIPFDGTFNQRAPLRRFVGATNCFSYDLSSATAVRILLVVGTIRSNTPYNSTVSGGRVGSTAVEYYILHERDLARSLVLFGGKILESSNDEVVWAQIGFHCKSFTSSSQAISYVANALLEELSTTDGDCRDDYEIVLLRQSRKAKSPLQFLSNMLLMLNASSHRCKIPITPDTSANAYQILSYFLLDKTLAFRTNLIPSPNGEIENIYTYFLMEFMQYLKEEGWIVSSNGNPITYKVPYYNTAQDYIKMKTIKVSVYDEKSKLHRISPHIKISERHPTKTKVATFANFIHQKDANIAMDVVE</sequence>
<dbReference type="Proteomes" id="UP001060085">
    <property type="component" value="Linkage Group LG07"/>
</dbReference>
<accession>A0ACC0A0D7</accession>
<proteinExistence type="predicted"/>
<keyword evidence="2" id="KW-1185">Reference proteome</keyword>
<organism evidence="1 2">
    <name type="scientific">Catharanthus roseus</name>
    <name type="common">Madagascar periwinkle</name>
    <name type="synonym">Vinca rosea</name>
    <dbReference type="NCBI Taxonomy" id="4058"/>
    <lineage>
        <taxon>Eukaryota</taxon>
        <taxon>Viridiplantae</taxon>
        <taxon>Streptophyta</taxon>
        <taxon>Embryophyta</taxon>
        <taxon>Tracheophyta</taxon>
        <taxon>Spermatophyta</taxon>
        <taxon>Magnoliopsida</taxon>
        <taxon>eudicotyledons</taxon>
        <taxon>Gunneridae</taxon>
        <taxon>Pentapetalae</taxon>
        <taxon>asterids</taxon>
        <taxon>lamiids</taxon>
        <taxon>Gentianales</taxon>
        <taxon>Apocynaceae</taxon>
        <taxon>Rauvolfioideae</taxon>
        <taxon>Vinceae</taxon>
        <taxon>Catharanthinae</taxon>
        <taxon>Catharanthus</taxon>
    </lineage>
</organism>
<gene>
    <name evidence="1" type="ORF">M9H77_31089</name>
</gene>
<dbReference type="EMBL" id="CM044707">
    <property type="protein sequence ID" value="KAI5653902.1"/>
    <property type="molecule type" value="Genomic_DNA"/>
</dbReference>
<protein>
    <submittedName>
        <fullName evidence="1">Uncharacterized protein</fullName>
    </submittedName>
</protein>
<name>A0ACC0A0D7_CATRO</name>
<comment type="caution">
    <text evidence="1">The sequence shown here is derived from an EMBL/GenBank/DDBJ whole genome shotgun (WGS) entry which is preliminary data.</text>
</comment>
<evidence type="ECO:0000313" key="1">
    <source>
        <dbReference type="EMBL" id="KAI5653902.1"/>
    </source>
</evidence>